<evidence type="ECO:0000313" key="8">
    <source>
        <dbReference type="EMBL" id="CAB4342523.1"/>
    </source>
</evidence>
<dbReference type="GO" id="GO:0016020">
    <property type="term" value="C:membrane"/>
    <property type="evidence" value="ECO:0007669"/>
    <property type="project" value="UniProtKB-SubCell"/>
</dbReference>
<gene>
    <name evidence="8" type="ORF">UFOPK4171_00882</name>
</gene>
<dbReference type="GO" id="GO:0017004">
    <property type="term" value="P:cytochrome complex assembly"/>
    <property type="evidence" value="ECO:0007669"/>
    <property type="project" value="UniProtKB-KW"/>
</dbReference>
<keyword evidence="2 6" id="KW-0812">Transmembrane</keyword>
<evidence type="ECO:0000256" key="5">
    <source>
        <dbReference type="ARBA" id="ARBA00023136"/>
    </source>
</evidence>
<dbReference type="InterPro" id="IPR023494">
    <property type="entry name" value="Cyt_c_bgen_Ccs1/CcsB/ResB"/>
</dbReference>
<evidence type="ECO:0000256" key="1">
    <source>
        <dbReference type="ARBA" id="ARBA00004141"/>
    </source>
</evidence>
<evidence type="ECO:0000256" key="3">
    <source>
        <dbReference type="ARBA" id="ARBA00022748"/>
    </source>
</evidence>
<evidence type="ECO:0000256" key="4">
    <source>
        <dbReference type="ARBA" id="ARBA00022989"/>
    </source>
</evidence>
<feature type="transmembrane region" description="Helical" evidence="6">
    <location>
        <begin position="46"/>
        <end position="67"/>
    </location>
</feature>
<keyword evidence="4 6" id="KW-1133">Transmembrane helix</keyword>
<comment type="subcellular location">
    <subcellularLocation>
        <location evidence="1">Membrane</location>
        <topology evidence="1">Multi-pass membrane protein</topology>
    </subcellularLocation>
</comment>
<reference evidence="8" key="1">
    <citation type="submission" date="2020-05" db="EMBL/GenBank/DDBJ databases">
        <authorList>
            <person name="Chiriac C."/>
            <person name="Salcher M."/>
            <person name="Ghai R."/>
            <person name="Kavagutti S V."/>
        </authorList>
    </citation>
    <scope>NUCLEOTIDE SEQUENCE</scope>
</reference>
<protein>
    <submittedName>
        <fullName evidence="8">Unannotated protein</fullName>
    </submittedName>
</protein>
<feature type="transmembrane region" description="Helical" evidence="6">
    <location>
        <begin position="304"/>
        <end position="323"/>
    </location>
</feature>
<feature type="domain" description="ResB-like" evidence="7">
    <location>
        <begin position="10"/>
        <end position="354"/>
    </location>
</feature>
<dbReference type="PANTHER" id="PTHR31566:SF0">
    <property type="entry name" value="CYTOCHROME C BIOGENESIS PROTEIN CCS1, CHLOROPLASTIC"/>
    <property type="match status" value="1"/>
</dbReference>
<evidence type="ECO:0000256" key="6">
    <source>
        <dbReference type="SAM" id="Phobius"/>
    </source>
</evidence>
<dbReference type="EMBL" id="CAESAM010000099">
    <property type="protein sequence ID" value="CAB4342523.1"/>
    <property type="molecule type" value="Genomic_DNA"/>
</dbReference>
<accession>A0A6J5ZSS2</accession>
<dbReference type="Pfam" id="PF05140">
    <property type="entry name" value="ResB"/>
    <property type="match status" value="1"/>
</dbReference>
<sequence length="365" mass="39932">MEHFTEIKKVDLDVIENYLRKKRYRVRREAGSISAEKGYLRESGNLLFHLSLVMILIAVGVGSLFGMKGDAILNVGDRFVNTPTSYDSLGFGKYQSENTMQPFAIQVVDFQAKYDPATNSPLDYTLKLRVANPYGATPVEKTVKVNSPLKLGSTNVYLQANGYAPIVIVKDKSGKIIFNGPTTFLPQDGNLTSTGAIKIPDMSPQIGFVSSFLPTADRDPVRGGFSSYPEVLDPKLLVSVWKGDLGLNSGVAQSVYRIDTSKMERIGLKALVLNEPYDFGEGSITFTGWNSWVNLQIVDDPGKGYALLGAILAILGLLTSLFTRQRRVWAKQSGRKTQIAGLAKNGIPGLQEEIAELVKGVSNDK</sequence>
<keyword evidence="5 6" id="KW-0472">Membrane</keyword>
<dbReference type="PANTHER" id="PTHR31566">
    <property type="entry name" value="CYTOCHROME C BIOGENESIS PROTEIN CCS1, CHLOROPLASTIC"/>
    <property type="match status" value="1"/>
</dbReference>
<dbReference type="InterPro" id="IPR007816">
    <property type="entry name" value="ResB-like_domain"/>
</dbReference>
<dbReference type="AlphaFoldDB" id="A0A6J5ZSS2"/>
<evidence type="ECO:0000256" key="2">
    <source>
        <dbReference type="ARBA" id="ARBA00022692"/>
    </source>
</evidence>
<organism evidence="8">
    <name type="scientific">freshwater metagenome</name>
    <dbReference type="NCBI Taxonomy" id="449393"/>
    <lineage>
        <taxon>unclassified sequences</taxon>
        <taxon>metagenomes</taxon>
        <taxon>ecological metagenomes</taxon>
    </lineage>
</organism>
<proteinExistence type="predicted"/>
<evidence type="ECO:0000259" key="7">
    <source>
        <dbReference type="Pfam" id="PF05140"/>
    </source>
</evidence>
<keyword evidence="3" id="KW-0201">Cytochrome c-type biogenesis</keyword>
<name>A0A6J5ZSS2_9ZZZZ</name>